<gene>
    <name evidence="2" type="ORF">DRE_01252</name>
</gene>
<evidence type="ECO:0000256" key="1">
    <source>
        <dbReference type="SAM" id="MobiDB-lite"/>
    </source>
</evidence>
<evidence type="ECO:0000313" key="3">
    <source>
        <dbReference type="Proteomes" id="UP000024837"/>
    </source>
</evidence>
<dbReference type="HOGENOM" id="CLU_2775477_0_0_1"/>
<proteinExistence type="predicted"/>
<keyword evidence="3" id="KW-1185">Reference proteome</keyword>
<feature type="region of interest" description="Disordered" evidence="1">
    <location>
        <begin position="22"/>
        <end position="48"/>
    </location>
</feature>
<evidence type="ECO:0008006" key="4">
    <source>
        <dbReference type="Google" id="ProtNLM"/>
    </source>
</evidence>
<dbReference type="AlphaFoldDB" id="W7I575"/>
<sequence length="67" mass="7612">MDTKKVIQETVVVQQQRRRSSFGPAFEGLEKRRTSSMSHSAKFHDQHPIPGFLGNMWNSITGRGHST</sequence>
<evidence type="ECO:0000313" key="2">
    <source>
        <dbReference type="EMBL" id="EWC43900.1"/>
    </source>
</evidence>
<dbReference type="EMBL" id="KI966448">
    <property type="protein sequence ID" value="EWC43900.1"/>
    <property type="molecule type" value="Genomic_DNA"/>
</dbReference>
<accession>W7I575</accession>
<protein>
    <recommendedName>
        <fullName evidence="4">Conidiation-specific protein 8</fullName>
    </recommendedName>
</protein>
<dbReference type="Proteomes" id="UP000024837">
    <property type="component" value="Unassembled WGS sequence"/>
</dbReference>
<name>W7I575_9PEZI</name>
<dbReference type="OrthoDB" id="5312044at2759"/>
<reference evidence="2 3" key="1">
    <citation type="submission" date="2013-05" db="EMBL/GenBank/DDBJ databases">
        <title>Drechslerella stenobrocha genome reveals carnivorous origination and mechanical trapping mechanism of predatory fungi.</title>
        <authorList>
            <person name="Liu X."/>
            <person name="Zhang W."/>
            <person name="Liu K."/>
        </authorList>
    </citation>
    <scope>NUCLEOTIDE SEQUENCE [LARGE SCALE GENOMIC DNA]</scope>
    <source>
        <strain evidence="2 3">248</strain>
    </source>
</reference>
<organism evidence="2 3">
    <name type="scientific">Drechslerella stenobrocha 248</name>
    <dbReference type="NCBI Taxonomy" id="1043628"/>
    <lineage>
        <taxon>Eukaryota</taxon>
        <taxon>Fungi</taxon>
        <taxon>Dikarya</taxon>
        <taxon>Ascomycota</taxon>
        <taxon>Pezizomycotina</taxon>
        <taxon>Orbiliomycetes</taxon>
        <taxon>Orbiliales</taxon>
        <taxon>Orbiliaceae</taxon>
        <taxon>Drechslerella</taxon>
    </lineage>
</organism>